<evidence type="ECO:0000313" key="3">
    <source>
        <dbReference type="Proteomes" id="UP001189429"/>
    </source>
</evidence>
<name>A0ABN9WPQ6_9DINO</name>
<comment type="caution">
    <text evidence="2">The sequence shown here is derived from an EMBL/GenBank/DDBJ whole genome shotgun (WGS) entry which is preliminary data.</text>
</comment>
<feature type="region of interest" description="Disordered" evidence="1">
    <location>
        <begin position="408"/>
        <end position="449"/>
    </location>
</feature>
<dbReference type="Proteomes" id="UP001189429">
    <property type="component" value="Unassembled WGS sequence"/>
</dbReference>
<sequence length="570" mass="62301">MTGPRNESVEVGGLREQHRAVRSAHGPPPVMSCASLGVLTCCRGPQGAADGLVVEVPADLADGRRWPPGVGPGAARGAPVPPAVPARRPSAFSARVLPGCRGQPRGHEEGDADEVQAAVGGGVHHDGGRSPAPTMAKSATFESRLSASSSATPPGEASRDRLRDRTRRLRRSVSRPFAQTLRRHLSWRVAIKKVPVLKAVPNCPPLISDTFPGVGLEDVRDAFVAAHGCVTSRHLAAHGCHDVRDTGWRPCPDNEGHLVRKIVCMVPVPPDAAPPAVARLLGVPKALQATMVQRLCTDADMVTLVEQSYTKDVVYLDRFMTQYVRRFSPNSDGGVDMRLWVETVWTRDLPFTHFAVKSFVEKKTRSEATTLREEYKHIVQSSAMECRNSRPLRPRGAFPEALPQERDSCATRSCGPRVPQRARRASEEGELRQSGLLDNGSWPVRGPAAPEAARRQGALRGLGSPGAECVSCRCLGALLRFLPAQEMATLCTWHGSLVLRVRPRRVLTRRGTYRPRRAFTASLGFVKAQDPSEPMCFDRHVAEFYVFEIEELDLTPSIACHLSEFEYPPR</sequence>
<protein>
    <submittedName>
        <fullName evidence="2">Uncharacterized protein</fullName>
    </submittedName>
</protein>
<proteinExistence type="predicted"/>
<organism evidence="2 3">
    <name type="scientific">Prorocentrum cordatum</name>
    <dbReference type="NCBI Taxonomy" id="2364126"/>
    <lineage>
        <taxon>Eukaryota</taxon>
        <taxon>Sar</taxon>
        <taxon>Alveolata</taxon>
        <taxon>Dinophyceae</taxon>
        <taxon>Prorocentrales</taxon>
        <taxon>Prorocentraceae</taxon>
        <taxon>Prorocentrum</taxon>
    </lineage>
</organism>
<feature type="region of interest" description="Disordered" evidence="1">
    <location>
        <begin position="64"/>
        <end position="86"/>
    </location>
</feature>
<accession>A0ABN9WPQ6</accession>
<dbReference type="EMBL" id="CAUYUJ010019112">
    <property type="protein sequence ID" value="CAK0888668.1"/>
    <property type="molecule type" value="Genomic_DNA"/>
</dbReference>
<feature type="region of interest" description="Disordered" evidence="1">
    <location>
        <begin position="1"/>
        <end position="26"/>
    </location>
</feature>
<feature type="compositionally biased region" description="Polar residues" evidence="1">
    <location>
        <begin position="140"/>
        <end position="152"/>
    </location>
</feature>
<evidence type="ECO:0000313" key="2">
    <source>
        <dbReference type="EMBL" id="CAK0888668.1"/>
    </source>
</evidence>
<reference evidence="2" key="1">
    <citation type="submission" date="2023-10" db="EMBL/GenBank/DDBJ databases">
        <authorList>
            <person name="Chen Y."/>
            <person name="Shah S."/>
            <person name="Dougan E. K."/>
            <person name="Thang M."/>
            <person name="Chan C."/>
        </authorList>
    </citation>
    <scope>NUCLEOTIDE SEQUENCE [LARGE SCALE GENOMIC DNA]</scope>
</reference>
<feature type="region of interest" description="Disordered" evidence="1">
    <location>
        <begin position="119"/>
        <end position="171"/>
    </location>
</feature>
<gene>
    <name evidence="2" type="ORF">PCOR1329_LOCUS69412</name>
</gene>
<evidence type="ECO:0000256" key="1">
    <source>
        <dbReference type="SAM" id="MobiDB-lite"/>
    </source>
</evidence>
<keyword evidence="3" id="KW-1185">Reference proteome</keyword>